<name>A0A6B0RJH5_9CETA</name>
<feature type="domain" description="Fibronectin type-III" evidence="47">
    <location>
        <begin position="262"/>
        <end position="357"/>
    </location>
</feature>
<keyword evidence="10 40" id="KW-0245">EGF-like domain</keyword>
<evidence type="ECO:0000256" key="28">
    <source>
        <dbReference type="ARBA" id="ARBA00023157"/>
    </source>
</evidence>
<dbReference type="PROSITE" id="PS00010">
    <property type="entry name" value="ASX_HYDROXYL"/>
    <property type="match status" value="1"/>
</dbReference>
<evidence type="ECO:0000256" key="43">
    <source>
        <dbReference type="SAM" id="Phobius"/>
    </source>
</evidence>
<dbReference type="InterPro" id="IPR018097">
    <property type="entry name" value="EGF_Ca-bd_CS"/>
</dbReference>
<dbReference type="InterPro" id="IPR050122">
    <property type="entry name" value="RTK"/>
</dbReference>
<evidence type="ECO:0000259" key="46">
    <source>
        <dbReference type="PROSITE" id="PS50835"/>
    </source>
</evidence>
<feature type="transmembrane region" description="Helical" evidence="43">
    <location>
        <begin position="1355"/>
        <end position="1381"/>
    </location>
</feature>
<dbReference type="PROSITE" id="PS00109">
    <property type="entry name" value="PROTEIN_KINASE_TYR"/>
    <property type="match status" value="1"/>
</dbReference>
<evidence type="ECO:0000256" key="4">
    <source>
        <dbReference type="ARBA" id="ARBA00006127"/>
    </source>
</evidence>
<evidence type="ECO:0000259" key="45">
    <source>
        <dbReference type="PROSITE" id="PS50026"/>
    </source>
</evidence>
<evidence type="ECO:0000256" key="24">
    <source>
        <dbReference type="ARBA" id="ARBA00023034"/>
    </source>
</evidence>
<evidence type="ECO:0000256" key="15">
    <source>
        <dbReference type="ARBA" id="ARBA00022692"/>
    </source>
</evidence>
<feature type="binding site" evidence="42">
    <location>
        <position position="595"/>
    </location>
    <ligand>
        <name>ATP</name>
        <dbReference type="ChEBI" id="CHEBI:30616"/>
    </ligand>
</feature>
<dbReference type="InterPro" id="IPR008266">
    <property type="entry name" value="Tyr_kinase_AS"/>
</dbReference>
<dbReference type="Pfam" id="PF00047">
    <property type="entry name" value="ig"/>
    <property type="match status" value="1"/>
</dbReference>
<evidence type="ECO:0000256" key="33">
    <source>
        <dbReference type="ARBA" id="ARBA00055348"/>
    </source>
</evidence>
<dbReference type="InterPro" id="IPR049883">
    <property type="entry name" value="NOTCH1_EGF-like"/>
</dbReference>
<dbReference type="SMART" id="SM00032">
    <property type="entry name" value="CCP"/>
    <property type="match status" value="1"/>
</dbReference>
<feature type="disulfide bond" evidence="41">
    <location>
        <begin position="1597"/>
        <end position="1624"/>
    </location>
</feature>
<dbReference type="Proteomes" id="UP000322234">
    <property type="component" value="Unassembled WGS sequence"/>
</dbReference>
<dbReference type="InterPro" id="IPR013783">
    <property type="entry name" value="Ig-like_fold"/>
</dbReference>
<keyword evidence="8" id="KW-0964">Secreted</keyword>
<keyword evidence="30" id="KW-0325">Glycoprotein</keyword>
<feature type="transmembrane region" description="Helical" evidence="43">
    <location>
        <begin position="1220"/>
        <end position="1242"/>
    </location>
</feature>
<dbReference type="InterPro" id="IPR000719">
    <property type="entry name" value="Prot_kinase_dom"/>
</dbReference>
<evidence type="ECO:0000256" key="25">
    <source>
        <dbReference type="ARBA" id="ARBA00023054"/>
    </source>
</evidence>
<dbReference type="GO" id="GO:0007155">
    <property type="term" value="P:cell adhesion"/>
    <property type="evidence" value="ECO:0007669"/>
    <property type="project" value="UniProtKB-KW"/>
</dbReference>
<evidence type="ECO:0000256" key="30">
    <source>
        <dbReference type="ARBA" id="ARBA00023180"/>
    </source>
</evidence>
<dbReference type="InterPro" id="IPR007110">
    <property type="entry name" value="Ig-like_dom"/>
</dbReference>
<evidence type="ECO:0000256" key="20">
    <source>
        <dbReference type="ARBA" id="ARBA00022837"/>
    </source>
</evidence>
<dbReference type="FunFam" id="2.10.70.10:FF:000064">
    <property type="entry name" value="Fibulin 7"/>
    <property type="match status" value="1"/>
</dbReference>
<evidence type="ECO:0000256" key="42">
    <source>
        <dbReference type="PROSITE-ProRule" id="PRU10141"/>
    </source>
</evidence>
<dbReference type="GO" id="GO:0000139">
    <property type="term" value="C:Golgi membrane"/>
    <property type="evidence" value="ECO:0007669"/>
    <property type="project" value="UniProtKB-SubCell"/>
</dbReference>
<dbReference type="Gene3D" id="3.30.200.20">
    <property type="entry name" value="Phosphorylase Kinase, domain 1"/>
    <property type="match status" value="1"/>
</dbReference>
<dbReference type="CDD" id="cd00033">
    <property type="entry name" value="CCP"/>
    <property type="match status" value="1"/>
</dbReference>
<dbReference type="Pfam" id="PF13895">
    <property type="entry name" value="Ig_2"/>
    <property type="match status" value="1"/>
</dbReference>
<feature type="transmembrane region" description="Helical" evidence="43">
    <location>
        <begin position="1402"/>
        <end position="1421"/>
    </location>
</feature>
<dbReference type="FunFam" id="3.30.200.20:FF:000111">
    <property type="entry name" value="Tyrosine-protein kinase receptor TYRO3"/>
    <property type="match status" value="1"/>
</dbReference>
<dbReference type="GO" id="GO:0007169">
    <property type="term" value="P:cell surface receptor protein tyrosine kinase signaling pathway"/>
    <property type="evidence" value="ECO:0007669"/>
    <property type="project" value="TreeGrafter"/>
</dbReference>
<dbReference type="GO" id="GO:0043235">
    <property type="term" value="C:receptor complex"/>
    <property type="evidence" value="ECO:0007669"/>
    <property type="project" value="TreeGrafter"/>
</dbReference>
<evidence type="ECO:0000256" key="9">
    <source>
        <dbReference type="ARBA" id="ARBA00022530"/>
    </source>
</evidence>
<accession>A0A6B0RJH5</accession>
<evidence type="ECO:0000256" key="27">
    <source>
        <dbReference type="ARBA" id="ARBA00023137"/>
    </source>
</evidence>
<dbReference type="InterPro" id="IPR017441">
    <property type="entry name" value="Protein_kinase_ATP_BS"/>
</dbReference>
<dbReference type="InterPro" id="IPR001881">
    <property type="entry name" value="EGF-like_Ca-bd_dom"/>
</dbReference>
<dbReference type="FunFam" id="1.10.510.10:FF:000089">
    <property type="entry name" value="Tyrosine-protein kinase receptor TYRO3"/>
    <property type="match status" value="1"/>
</dbReference>
<feature type="domain" description="Fibronectin type-III" evidence="47">
    <location>
        <begin position="362"/>
        <end position="460"/>
    </location>
</feature>
<dbReference type="PANTHER" id="PTHR24416">
    <property type="entry name" value="TYROSINE-PROTEIN KINASE RECEPTOR"/>
    <property type="match status" value="1"/>
</dbReference>
<feature type="disulfide bond" evidence="40">
    <location>
        <begin position="1652"/>
        <end position="1661"/>
    </location>
</feature>
<dbReference type="InterPro" id="IPR000436">
    <property type="entry name" value="Sushi_SCR_CCP_dom"/>
</dbReference>
<keyword evidence="25" id="KW-0175">Coiled coil</keyword>
<feature type="domain" description="EGF-like" evidence="45">
    <location>
        <begin position="1626"/>
        <end position="1662"/>
    </location>
</feature>
<dbReference type="GO" id="GO:0005886">
    <property type="term" value="C:plasma membrane"/>
    <property type="evidence" value="ECO:0007669"/>
    <property type="project" value="UniProtKB-SubCell"/>
</dbReference>
<dbReference type="GO" id="GO:0004714">
    <property type="term" value="F:transmembrane receptor protein tyrosine kinase activity"/>
    <property type="evidence" value="ECO:0007669"/>
    <property type="project" value="UniProtKB-EC"/>
</dbReference>
<dbReference type="InterPro" id="IPR036179">
    <property type="entry name" value="Ig-like_dom_sf"/>
</dbReference>
<evidence type="ECO:0000256" key="5">
    <source>
        <dbReference type="ARBA" id="ARBA00006692"/>
    </source>
</evidence>
<dbReference type="PROSITE" id="PS50835">
    <property type="entry name" value="IG_LIKE"/>
    <property type="match status" value="2"/>
</dbReference>
<dbReference type="PROSITE" id="PS50011">
    <property type="entry name" value="PROTEIN_KINASE_DOM"/>
    <property type="match status" value="1"/>
</dbReference>
<evidence type="ECO:0000256" key="14">
    <source>
        <dbReference type="ARBA" id="ARBA00022679"/>
    </source>
</evidence>
<organism evidence="49 50">
    <name type="scientific">Bos mutus</name>
    <name type="common">wild yak</name>
    <dbReference type="NCBI Taxonomy" id="72004"/>
    <lineage>
        <taxon>Eukaryota</taxon>
        <taxon>Metazoa</taxon>
        <taxon>Chordata</taxon>
        <taxon>Craniata</taxon>
        <taxon>Vertebrata</taxon>
        <taxon>Euteleostomi</taxon>
        <taxon>Mammalia</taxon>
        <taxon>Eutheria</taxon>
        <taxon>Laurasiatheria</taxon>
        <taxon>Artiodactyla</taxon>
        <taxon>Ruminantia</taxon>
        <taxon>Pecora</taxon>
        <taxon>Bovidae</taxon>
        <taxon>Bovinae</taxon>
        <taxon>Bos</taxon>
    </lineage>
</organism>
<evidence type="ECO:0000256" key="31">
    <source>
        <dbReference type="ARBA" id="ARBA00023319"/>
    </source>
</evidence>
<feature type="transmembrane region" description="Helical" evidence="43">
    <location>
        <begin position="1441"/>
        <end position="1458"/>
    </location>
</feature>
<dbReference type="InterPro" id="IPR003961">
    <property type="entry name" value="FN3_dom"/>
</dbReference>
<evidence type="ECO:0000259" key="47">
    <source>
        <dbReference type="PROSITE" id="PS50853"/>
    </source>
</evidence>
<evidence type="ECO:0000256" key="23">
    <source>
        <dbReference type="ARBA" id="ARBA00022989"/>
    </source>
</evidence>
<gene>
    <name evidence="49" type="ORF">E5288_WYG017417</name>
</gene>
<dbReference type="InterPro" id="IPR055088">
    <property type="entry name" value="Fibulin_C"/>
</dbReference>
<dbReference type="InterPro" id="IPR013151">
    <property type="entry name" value="Immunoglobulin_dom"/>
</dbReference>
<dbReference type="CDD" id="cd00054">
    <property type="entry name" value="EGF_CA"/>
    <property type="match status" value="3"/>
</dbReference>
<dbReference type="InterPro" id="IPR000152">
    <property type="entry name" value="EGF-type_Asp/Asn_hydroxyl_site"/>
</dbReference>
<dbReference type="PROSITE" id="PS00107">
    <property type="entry name" value="PROTEIN_KINASE_ATP"/>
    <property type="match status" value="1"/>
</dbReference>
<dbReference type="Pfam" id="PF21901">
    <property type="entry name" value="TMEM87A-B_GOLD"/>
    <property type="match status" value="1"/>
</dbReference>
<dbReference type="PROSITE" id="PS01187">
    <property type="entry name" value="EGF_CA"/>
    <property type="match status" value="1"/>
</dbReference>
<dbReference type="PROSITE" id="PS00022">
    <property type="entry name" value="EGF_1"/>
    <property type="match status" value="1"/>
</dbReference>
<evidence type="ECO:0000256" key="17">
    <source>
        <dbReference type="ARBA" id="ARBA00022737"/>
    </source>
</evidence>
<evidence type="ECO:0000256" key="37">
    <source>
        <dbReference type="ARBA" id="ARBA00074616"/>
    </source>
</evidence>
<feature type="transmembrane region" description="Helical" evidence="43">
    <location>
        <begin position="1329"/>
        <end position="1349"/>
    </location>
</feature>
<keyword evidence="27" id="KW-0829">Tyrosine-protein kinase</keyword>
<dbReference type="PROSITE" id="PS50026">
    <property type="entry name" value="EGF_3"/>
    <property type="match status" value="1"/>
</dbReference>
<dbReference type="FunFam" id="2.60.40.10:FF:000834">
    <property type="entry name" value="Proto-oncogene tyrosine-protein kinase MER"/>
    <property type="match status" value="1"/>
</dbReference>
<dbReference type="Pfam" id="PF06814">
    <property type="entry name" value="GOST_TM"/>
    <property type="match status" value="1"/>
</dbReference>
<dbReference type="PANTHER" id="PTHR24416:SF257">
    <property type="entry name" value="TYROSINE-PROTEIN KINASE MER"/>
    <property type="match status" value="1"/>
</dbReference>
<dbReference type="CDD" id="cd14204">
    <property type="entry name" value="PTKc_Mer"/>
    <property type="match status" value="1"/>
</dbReference>
<evidence type="ECO:0000256" key="18">
    <source>
        <dbReference type="ARBA" id="ARBA00022741"/>
    </source>
</evidence>
<evidence type="ECO:0000256" key="1">
    <source>
        <dbReference type="ARBA" id="ARBA00004251"/>
    </source>
</evidence>
<keyword evidence="31" id="KW-0393">Immunoglobulin domain</keyword>
<dbReference type="GO" id="GO:0007399">
    <property type="term" value="P:nervous system development"/>
    <property type="evidence" value="ECO:0007669"/>
    <property type="project" value="TreeGrafter"/>
</dbReference>
<evidence type="ECO:0000259" key="44">
    <source>
        <dbReference type="PROSITE" id="PS50011"/>
    </source>
</evidence>
<keyword evidence="23 43" id="KW-1133">Transmembrane helix</keyword>
<comment type="subcellular location">
    <subcellularLocation>
        <location evidence="1">Cell membrane</location>
        <topology evidence="1">Single-pass type I membrane protein</topology>
    </subcellularLocation>
    <subcellularLocation>
        <location evidence="3">Golgi apparatus membrane</location>
        <topology evidence="3">Multi-pass membrane protein</topology>
    </subcellularLocation>
    <subcellularLocation>
        <location evidence="2">Secreted</location>
        <location evidence="2">Extracellular space</location>
        <location evidence="2">Extracellular matrix</location>
    </subcellularLocation>
</comment>
<keyword evidence="22" id="KW-0130">Cell adhesion</keyword>
<feature type="domain" description="Protein kinase" evidence="44">
    <location>
        <begin position="563"/>
        <end position="834"/>
    </location>
</feature>
<dbReference type="CDD" id="cd05749">
    <property type="entry name" value="IgI_2_Axl_Tyro3_like"/>
    <property type="match status" value="1"/>
</dbReference>
<evidence type="ECO:0000256" key="29">
    <source>
        <dbReference type="ARBA" id="ARBA00023170"/>
    </source>
</evidence>
<dbReference type="EMBL" id="VBQZ03000061">
    <property type="protein sequence ID" value="MXQ90210.1"/>
    <property type="molecule type" value="Genomic_DNA"/>
</dbReference>
<evidence type="ECO:0000256" key="16">
    <source>
        <dbReference type="ARBA" id="ARBA00022729"/>
    </source>
</evidence>
<dbReference type="Pfam" id="PF14670">
    <property type="entry name" value="FXa_inhibition"/>
    <property type="match status" value="1"/>
</dbReference>
<sequence length="1929" mass="213711">MKEGTIPNLPFSGSLPGSLQADHTPFFFAHTGRYQPTAVSPPIQPGTPDPGNVAFPRVTSARSELLPPLAFNHTIGHIILSEHKDVKFNCSISIPNMYQDSATISWWKDGKELLGAHHAITQFYPDKEVTAVIASFSITSVQRSDNGSYICKMKINSEEIVSDPIYIEVQGLPYFTRQPESMNVTRNTAFNLTCQAVGPPEPVNIYWVQNSRRVNELPERSPSVLTVPGLTKTTIFSCEAHNQKGLTVSKSVQINIKAIPSPPTEVRVHNSSAHSILISWVPGFDGYSPLSDCRIQVKEVEPLSHGSVRIFNTSGSAHLYQIEQLQALVNYSISVSCMNEVGWSAISPWILASTTEGAPSVAPLNVTMFLNKSSNKVAVRWIKPPIKRQDGDLVGYHISHVWQNAETSKELSEEVGQNSSLAQLSVQVHNATCTVRIAAVTKGGVGPFSDPVKIFIPAHGSIDFAPSSTPAPGNTDPVLIILGCFCGFILIGLVLYISLAIRKRIQETKFGSAFTEEDSELVISYMAKQSFCRQAIELTLQSLGVSEELQNKLEDVMIDRSLLILGKILGEGEFGSVMEGNLNQEDGTSQKVAVKTMKLDNFSQREIEEFLSEAACMKDFNHPNVIRLLGVCIEMSPQGIPRPMVILPFMKYGDLHTYLLYSRLETGPKHIPLQTLLKFMVDIAQGMEYLSNRNFLHRDLAARNCMLRDDMTVCVADFGLSKKIYSGDYYRQGRIAKMPVKWIAIESLADRVYTSKSDVWAFGVTMWEIATRGMTPYPGVQNHEMYDYLLHGQRLKQPEDCLDELYEIMHSCWRAEPLDRPPFSVLRLQLKKLLESLPAVGDNAEVIYVNTQFPESAEGRAEGSALTQLDLSIHPDSIIASCMPSATISVVTAEVHEHRPQEERYILNGGNEGWEEPAMASPATGTAEKNRVLPEDTLVRNGVSWSQSSTLPLETSGPDELLFADDASEGSELLTLPGPEPASRGRACTRCGLAVRRIARCGFRVKMAAVCRDGVWLPPRRRLPTGRPLLCFALCLLCCGPAAVGAVPEVGLWTATISDKSGPLIFRKIMFNSTEIKFSVKSFSCPRPVKFTIEWHLEHHTCHNDYSELEELSQKHELPVTEDFCGHYFKNSECWTTKNENVECSGDLQLFPPLNNKQLISNTGNVSNQEGSTDVVAKTQRDGFHIFIVSVKTEKTDASWNLNVSLSMLGPYGYISASDWPLMIFYMVMCIVYILYGVLWLMWSACYWKDILRIQFWIAAVIFLGMLEKAVFYAEYQNINSTGLSTRGLLIFAELISAIKRTLARLLVIIVSLGYGIVKPRLGTVMHRVIGLGVLYFIFAAVEGVMRVIGGSNHLAVVLGDIILALIDSIFVWFISFTVLAQTMKTLRLRKNTVKFSLYRHFTNTLIFAILASVVFMVWTTKTFRFAKCQSDWMELWVDDAFWSFLFSLILIVIMFLWRPSANNQRYAFMPLIDDSDDEIEEFMVTSENLTEGIKLRASKTVSNGTAKSATSDNFNCLNKQQFLTAIRHLQQLLKGQETRFAEGVRHMKSRLAALQSSVSKAGPDTPPVSCPALNAPLDGRKFGSKYLVDHEVHFTCNPGFRLVGPSSVVCLPNGTWTGEQPRCKDISECSSQPCQNGGTCVEGVNQYKCICPPGRTGSRCQHQAQTAAPEGSEAGDAAFSRAPRCAQVERTQHCSCEAGFHLSGAAADSVCQDVNECELYGQEGRPQLCMHACVNTPGSYRCVCPSGYRTLADGKSCEDVDECVSAQPVCPRGTVCINTGGGFQCVSPECPEGSSNVSYVKTSPFQCERNPCPMDSRPCRHMPKTISFHYLSLPSNLKTPITLFRMATASAPGRPGPNSLRFGIVGGNSRGHFVMQRSDRQTGELILVQTLEGPQTLEVDVDMSEYLDRSFQASHVSKVTIFVSPYHF</sequence>
<dbReference type="FunFam" id="2.60.40.10:FF:000296">
    <property type="entry name" value="Tyrosine-protein kinase receptor TYRO3"/>
    <property type="match status" value="1"/>
</dbReference>
<dbReference type="SUPFAM" id="SSF57535">
    <property type="entry name" value="Complement control module/SCR domain"/>
    <property type="match status" value="1"/>
</dbReference>
<dbReference type="PRINTS" id="PR00109">
    <property type="entry name" value="TYRKINASE"/>
</dbReference>
<keyword evidence="24" id="KW-0333">Golgi apparatus</keyword>
<keyword evidence="12 41" id="KW-0768">Sushi</keyword>
<dbReference type="FunFam" id="2.10.25.10:FF:000568">
    <property type="entry name" value="Fibulin 7"/>
    <property type="match status" value="1"/>
</dbReference>
<evidence type="ECO:0000256" key="6">
    <source>
        <dbReference type="ARBA" id="ARBA00011902"/>
    </source>
</evidence>
<keyword evidence="29" id="KW-0675">Receptor</keyword>
<comment type="similarity">
    <text evidence="4">Belongs to the fibulin family.</text>
</comment>
<dbReference type="SUPFAM" id="SSF57196">
    <property type="entry name" value="EGF/Laminin"/>
    <property type="match status" value="2"/>
</dbReference>
<evidence type="ECO:0000313" key="50">
    <source>
        <dbReference type="Proteomes" id="UP000322234"/>
    </source>
</evidence>
<comment type="catalytic activity">
    <reaction evidence="32">
        <text>L-tyrosyl-[protein] + ATP = O-phospho-L-tyrosyl-[protein] + ADP + H(+)</text>
        <dbReference type="Rhea" id="RHEA:10596"/>
        <dbReference type="Rhea" id="RHEA-COMP:10136"/>
        <dbReference type="Rhea" id="RHEA-COMP:20101"/>
        <dbReference type="ChEBI" id="CHEBI:15378"/>
        <dbReference type="ChEBI" id="CHEBI:30616"/>
        <dbReference type="ChEBI" id="CHEBI:46858"/>
        <dbReference type="ChEBI" id="CHEBI:61978"/>
        <dbReference type="ChEBI" id="CHEBI:456216"/>
        <dbReference type="EC" id="2.7.10.1"/>
    </reaction>
</comment>
<dbReference type="GO" id="GO:0008201">
    <property type="term" value="F:heparin binding"/>
    <property type="evidence" value="ECO:0007669"/>
    <property type="project" value="UniProtKB-KW"/>
</dbReference>
<dbReference type="Pfam" id="PF07714">
    <property type="entry name" value="PK_Tyr_Ser-Thr"/>
    <property type="match status" value="1"/>
</dbReference>
<keyword evidence="14" id="KW-0808">Transferase</keyword>
<dbReference type="Pfam" id="PF00008">
    <property type="entry name" value="EGF"/>
    <property type="match status" value="1"/>
</dbReference>
<evidence type="ECO:0000256" key="2">
    <source>
        <dbReference type="ARBA" id="ARBA00004498"/>
    </source>
</evidence>
<dbReference type="InterPro" id="IPR053937">
    <property type="entry name" value="GOST_TM"/>
</dbReference>
<evidence type="ECO:0000313" key="49">
    <source>
        <dbReference type="EMBL" id="MXQ90210.1"/>
    </source>
</evidence>
<evidence type="ECO:0000256" key="41">
    <source>
        <dbReference type="PROSITE-ProRule" id="PRU00302"/>
    </source>
</evidence>
<evidence type="ECO:0000256" key="12">
    <source>
        <dbReference type="ARBA" id="ARBA00022659"/>
    </source>
</evidence>
<dbReference type="InterPro" id="IPR003599">
    <property type="entry name" value="Ig_sub"/>
</dbReference>
<evidence type="ECO:0000256" key="32">
    <source>
        <dbReference type="ARBA" id="ARBA00051243"/>
    </source>
</evidence>
<dbReference type="PROSITE" id="PS50853">
    <property type="entry name" value="FN3"/>
    <property type="match status" value="2"/>
</dbReference>
<keyword evidence="7" id="KW-1003">Cell membrane</keyword>
<comment type="similarity">
    <text evidence="5">Belongs to the protein kinase superfamily. CAMK Ser/Thr protein kinase family.</text>
</comment>
<dbReference type="Pfam" id="PF00084">
    <property type="entry name" value="Sushi"/>
    <property type="match status" value="1"/>
</dbReference>
<keyword evidence="11" id="KW-0597">Phosphoprotein</keyword>
<dbReference type="GO" id="GO:0005524">
    <property type="term" value="F:ATP binding"/>
    <property type="evidence" value="ECO:0007669"/>
    <property type="project" value="UniProtKB-UniRule"/>
</dbReference>
<comment type="caution">
    <text evidence="49">The sequence shown here is derived from an EMBL/GenBank/DDBJ whole genome shotgun (WGS) entry which is preliminary data.</text>
</comment>
<dbReference type="InterPro" id="IPR036116">
    <property type="entry name" value="FN3_sf"/>
</dbReference>
<keyword evidence="9" id="KW-0272">Extracellular matrix</keyword>
<dbReference type="SMART" id="SM00409">
    <property type="entry name" value="IG"/>
    <property type="match status" value="2"/>
</dbReference>
<keyword evidence="28 40" id="KW-1015">Disulfide bond</keyword>
<dbReference type="PROSITE" id="PS01186">
    <property type="entry name" value="EGF_2"/>
    <property type="match status" value="1"/>
</dbReference>
<feature type="domain" description="Sushi" evidence="48">
    <location>
        <begin position="1569"/>
        <end position="1626"/>
    </location>
</feature>
<dbReference type="Pfam" id="PF07645">
    <property type="entry name" value="EGF_CA"/>
    <property type="match status" value="1"/>
</dbReference>
<dbReference type="GO" id="GO:0006909">
    <property type="term" value="P:phagocytosis"/>
    <property type="evidence" value="ECO:0007669"/>
    <property type="project" value="TreeGrafter"/>
</dbReference>
<keyword evidence="20" id="KW-0106">Calcium</keyword>
<keyword evidence="19" id="KW-0418">Kinase</keyword>
<protein>
    <recommendedName>
        <fullName evidence="37">Fibulin-7</fullName>
        <ecNumber evidence="6">2.7.10.1</ecNumber>
    </recommendedName>
    <alternativeName>
        <fullName evidence="38">Proto-oncogene c-Mer</fullName>
    </alternativeName>
    <alternativeName>
        <fullName evidence="39">Receptor tyrosine kinase MerTK</fullName>
    </alternativeName>
    <alternativeName>
        <fullName evidence="36">Tyrosine-protein kinase Mer</fullName>
    </alternativeName>
</protein>
<keyword evidence="13" id="KW-0358">Heparin-binding</keyword>
<dbReference type="InterPro" id="IPR001245">
    <property type="entry name" value="Ser-Thr/Tyr_kinase_cat_dom"/>
</dbReference>
<evidence type="ECO:0000256" key="3">
    <source>
        <dbReference type="ARBA" id="ARBA00004653"/>
    </source>
</evidence>
<dbReference type="SMART" id="SM00219">
    <property type="entry name" value="TyrKc"/>
    <property type="match status" value="1"/>
</dbReference>
<dbReference type="SUPFAM" id="SSF56112">
    <property type="entry name" value="Protein kinase-like (PK-like)"/>
    <property type="match status" value="1"/>
</dbReference>
<evidence type="ECO:0000256" key="7">
    <source>
        <dbReference type="ARBA" id="ARBA00022475"/>
    </source>
</evidence>
<keyword evidence="17" id="KW-0677">Repeat</keyword>
<comment type="subunit">
    <text evidence="35">Interacts (upon activation) with TNK2; stimulates TNK2 autophosphorylation. Interacts (via N-terminus) with extracellular ligands LGALS3, TUB, TULP1 and GAS6. Interacts with VAV1 in a phosphotyrosine-independent manner. Interacts with TIMD4; this interaction enhances TIMD4-mediated efferocytosis.</text>
</comment>
<dbReference type="InterPro" id="IPR000742">
    <property type="entry name" value="EGF"/>
</dbReference>
<dbReference type="InterPro" id="IPR054101">
    <property type="entry name" value="TMEM87A/B_GOLD"/>
</dbReference>
<dbReference type="FunFam" id="2.10.25.10:FF:000008">
    <property type="entry name" value="Signal peptide, CUB domain, EGF-like 2"/>
    <property type="match status" value="1"/>
</dbReference>
<comment type="subunit">
    <text evidence="34">Interacts with heparin, FBLN1, FN1 and DSPP. Preferentially binds dental mesenchyme cells and odontoblasts but not dental epithelial cells or nondental cells. Binding requires a heparan sulfate-containing receptor on the cell surface as well as an integrin.</text>
</comment>
<dbReference type="SMART" id="SM00179">
    <property type="entry name" value="EGF_CA"/>
    <property type="match status" value="3"/>
</dbReference>
<keyword evidence="18 42" id="KW-0547">Nucleotide-binding</keyword>
<dbReference type="Gene3D" id="2.10.25.10">
    <property type="entry name" value="Laminin"/>
    <property type="match status" value="3"/>
</dbReference>
<evidence type="ECO:0000256" key="22">
    <source>
        <dbReference type="ARBA" id="ARBA00022889"/>
    </source>
</evidence>
<dbReference type="CDD" id="cd00063">
    <property type="entry name" value="FN3"/>
    <property type="match status" value="2"/>
</dbReference>
<evidence type="ECO:0000259" key="48">
    <source>
        <dbReference type="PROSITE" id="PS50923"/>
    </source>
</evidence>
<evidence type="ECO:0000256" key="36">
    <source>
        <dbReference type="ARBA" id="ARBA00070212"/>
    </source>
</evidence>
<dbReference type="InterPro" id="IPR035976">
    <property type="entry name" value="Sushi/SCR/CCP_sf"/>
</dbReference>
<dbReference type="GO" id="GO:0005509">
    <property type="term" value="F:calcium ion binding"/>
    <property type="evidence" value="ECO:0007669"/>
    <property type="project" value="InterPro"/>
</dbReference>
<evidence type="ECO:0000256" key="10">
    <source>
        <dbReference type="ARBA" id="ARBA00022536"/>
    </source>
</evidence>
<feature type="domain" description="Ig-like" evidence="46">
    <location>
        <begin position="173"/>
        <end position="253"/>
    </location>
</feature>
<dbReference type="FunFam" id="2.60.40.10:FF:001050">
    <property type="entry name" value="MER proto-oncogene, tyrosine kinase"/>
    <property type="match status" value="1"/>
</dbReference>
<dbReference type="Pfam" id="PF22914">
    <property type="entry name" value="Fibulin_C"/>
    <property type="match status" value="1"/>
</dbReference>
<evidence type="ECO:0000256" key="26">
    <source>
        <dbReference type="ARBA" id="ARBA00023136"/>
    </source>
</evidence>
<dbReference type="InterPro" id="IPR020635">
    <property type="entry name" value="Tyr_kinase_cat_dom"/>
</dbReference>
<dbReference type="Pfam" id="PF00041">
    <property type="entry name" value="fn3"/>
    <property type="match status" value="1"/>
</dbReference>
<dbReference type="Gene3D" id="2.60.40.10">
    <property type="entry name" value="Immunoglobulins"/>
    <property type="match status" value="4"/>
</dbReference>
<reference evidence="49" key="1">
    <citation type="submission" date="2019-10" db="EMBL/GenBank/DDBJ databases">
        <title>The sequence and de novo assembly of the wild yak genome.</title>
        <authorList>
            <person name="Liu Y."/>
        </authorList>
    </citation>
    <scope>NUCLEOTIDE SEQUENCE [LARGE SCALE GENOMIC DNA]</scope>
    <source>
        <strain evidence="49">WY2019</strain>
    </source>
</reference>
<dbReference type="GO" id="GO:0016477">
    <property type="term" value="P:cell migration"/>
    <property type="evidence" value="ECO:0007669"/>
    <property type="project" value="TreeGrafter"/>
</dbReference>
<evidence type="ECO:0000256" key="38">
    <source>
        <dbReference type="ARBA" id="ARBA00077110"/>
    </source>
</evidence>
<dbReference type="FunFam" id="2.10.25.10:FF:000819">
    <property type="entry name" value="Fibulin 7"/>
    <property type="match status" value="1"/>
</dbReference>
<proteinExistence type="inferred from homology"/>
<dbReference type="SUPFAM" id="SSF48726">
    <property type="entry name" value="Immunoglobulin"/>
    <property type="match status" value="2"/>
</dbReference>
<dbReference type="SMART" id="SM00181">
    <property type="entry name" value="EGF"/>
    <property type="match status" value="3"/>
</dbReference>
<evidence type="ECO:0000256" key="11">
    <source>
        <dbReference type="ARBA" id="ARBA00022553"/>
    </source>
</evidence>
<dbReference type="Gene3D" id="2.10.70.10">
    <property type="entry name" value="Complement Module, domain 1"/>
    <property type="match status" value="1"/>
</dbReference>
<evidence type="ECO:0000256" key="40">
    <source>
        <dbReference type="PROSITE-ProRule" id="PRU00076"/>
    </source>
</evidence>
<keyword evidence="21 42" id="KW-0067">ATP-binding</keyword>
<feature type="transmembrane region" description="Helical" evidence="43">
    <location>
        <begin position="1254"/>
        <end position="1274"/>
    </location>
</feature>
<evidence type="ECO:0000256" key="35">
    <source>
        <dbReference type="ARBA" id="ARBA00066004"/>
    </source>
</evidence>
<evidence type="ECO:0000256" key="13">
    <source>
        <dbReference type="ARBA" id="ARBA00022674"/>
    </source>
</evidence>
<dbReference type="InterPro" id="IPR011009">
    <property type="entry name" value="Kinase-like_dom_sf"/>
</dbReference>
<evidence type="ECO:0000256" key="21">
    <source>
        <dbReference type="ARBA" id="ARBA00022840"/>
    </source>
</evidence>
<keyword evidence="50" id="KW-1185">Reference proteome</keyword>
<feature type="transmembrane region" description="Helical" evidence="43">
    <location>
        <begin position="478"/>
        <end position="499"/>
    </location>
</feature>
<keyword evidence="26 43" id="KW-0472">Membrane</keyword>
<evidence type="ECO:0000256" key="39">
    <source>
        <dbReference type="ARBA" id="ARBA00082356"/>
    </source>
</evidence>
<feature type="domain" description="Ig-like" evidence="46">
    <location>
        <begin position="56"/>
        <end position="162"/>
    </location>
</feature>
<dbReference type="Gene3D" id="1.10.510.10">
    <property type="entry name" value="Transferase(Phosphotransferase) domain 1"/>
    <property type="match status" value="1"/>
</dbReference>
<keyword evidence="16" id="KW-0732">Signal</keyword>
<dbReference type="FunFam" id="2.60.40.10:FF:000902">
    <property type="entry name" value="MER proto-oncogene, tyrosine kinase"/>
    <property type="match status" value="1"/>
</dbReference>
<evidence type="ECO:0000256" key="8">
    <source>
        <dbReference type="ARBA" id="ARBA00022525"/>
    </source>
</evidence>
<dbReference type="SUPFAM" id="SSF49265">
    <property type="entry name" value="Fibronectin type III"/>
    <property type="match status" value="1"/>
</dbReference>
<keyword evidence="15 43" id="KW-0812">Transmembrane</keyword>
<evidence type="ECO:0000256" key="19">
    <source>
        <dbReference type="ARBA" id="ARBA00022777"/>
    </source>
</evidence>
<evidence type="ECO:0000256" key="34">
    <source>
        <dbReference type="ARBA" id="ARBA00065271"/>
    </source>
</evidence>
<dbReference type="SMART" id="SM00060">
    <property type="entry name" value="FN3"/>
    <property type="match status" value="2"/>
</dbReference>
<comment type="function">
    <text evidence="33">An adhesion molecule that interacts with extracellular matrix molecules in developing teeth and may play important roles in differentiation and maintenance of odontoblasts as well as in dentin formation.</text>
</comment>
<dbReference type="EC" id="2.7.10.1" evidence="6"/>
<comment type="caution">
    <text evidence="40">Lacks conserved residue(s) required for the propagation of feature annotation.</text>
</comment>
<dbReference type="PROSITE" id="PS50923">
    <property type="entry name" value="SUSHI"/>
    <property type="match status" value="1"/>
</dbReference>